<reference evidence="2" key="1">
    <citation type="journal article" date="2023" name="Mol. Phylogenet. Evol.">
        <title>Genome-scale phylogeny and comparative genomics of the fungal order Sordariales.</title>
        <authorList>
            <person name="Hensen N."/>
            <person name="Bonometti L."/>
            <person name="Westerberg I."/>
            <person name="Brannstrom I.O."/>
            <person name="Guillou S."/>
            <person name="Cros-Aarteil S."/>
            <person name="Calhoun S."/>
            <person name="Haridas S."/>
            <person name="Kuo A."/>
            <person name="Mondo S."/>
            <person name="Pangilinan J."/>
            <person name="Riley R."/>
            <person name="LaButti K."/>
            <person name="Andreopoulos B."/>
            <person name="Lipzen A."/>
            <person name="Chen C."/>
            <person name="Yan M."/>
            <person name="Daum C."/>
            <person name="Ng V."/>
            <person name="Clum A."/>
            <person name="Steindorff A."/>
            <person name="Ohm R.A."/>
            <person name="Martin F."/>
            <person name="Silar P."/>
            <person name="Natvig D.O."/>
            <person name="Lalanne C."/>
            <person name="Gautier V."/>
            <person name="Ament-Velasquez S.L."/>
            <person name="Kruys A."/>
            <person name="Hutchinson M.I."/>
            <person name="Powell A.J."/>
            <person name="Barry K."/>
            <person name="Miller A.N."/>
            <person name="Grigoriev I.V."/>
            <person name="Debuchy R."/>
            <person name="Gladieux P."/>
            <person name="Hiltunen Thoren M."/>
            <person name="Johannesson H."/>
        </authorList>
    </citation>
    <scope>NUCLEOTIDE SEQUENCE</scope>
    <source>
        <strain evidence="2">CBS 955.72</strain>
    </source>
</reference>
<feature type="compositionally biased region" description="Basic residues" evidence="1">
    <location>
        <begin position="159"/>
        <end position="173"/>
    </location>
</feature>
<feature type="region of interest" description="Disordered" evidence="1">
    <location>
        <begin position="144"/>
        <end position="185"/>
    </location>
</feature>
<comment type="caution">
    <text evidence="2">The sequence shown here is derived from an EMBL/GenBank/DDBJ whole genome shotgun (WGS) entry which is preliminary data.</text>
</comment>
<dbReference type="EMBL" id="JAUIQD010000002">
    <property type="protein sequence ID" value="KAK3359787.1"/>
    <property type="molecule type" value="Genomic_DNA"/>
</dbReference>
<evidence type="ECO:0000313" key="2">
    <source>
        <dbReference type="EMBL" id="KAK3359787.1"/>
    </source>
</evidence>
<dbReference type="Proteomes" id="UP001275084">
    <property type="component" value="Unassembled WGS sequence"/>
</dbReference>
<accession>A0AAJ0HR44</accession>
<reference evidence="2" key="2">
    <citation type="submission" date="2023-06" db="EMBL/GenBank/DDBJ databases">
        <authorList>
            <consortium name="Lawrence Berkeley National Laboratory"/>
            <person name="Haridas S."/>
            <person name="Hensen N."/>
            <person name="Bonometti L."/>
            <person name="Westerberg I."/>
            <person name="Brannstrom I.O."/>
            <person name="Guillou S."/>
            <person name="Cros-Aarteil S."/>
            <person name="Calhoun S."/>
            <person name="Kuo A."/>
            <person name="Mondo S."/>
            <person name="Pangilinan J."/>
            <person name="Riley R."/>
            <person name="Labutti K."/>
            <person name="Andreopoulos B."/>
            <person name="Lipzen A."/>
            <person name="Chen C."/>
            <person name="Yanf M."/>
            <person name="Daum C."/>
            <person name="Ng V."/>
            <person name="Clum A."/>
            <person name="Steindorff A."/>
            <person name="Ohm R."/>
            <person name="Martin F."/>
            <person name="Silar P."/>
            <person name="Natvig D."/>
            <person name="Lalanne C."/>
            <person name="Gautier V."/>
            <person name="Ament-Velasquez S.L."/>
            <person name="Kruys A."/>
            <person name="Hutchinson M.I."/>
            <person name="Powell A.J."/>
            <person name="Barry K."/>
            <person name="Miller A.N."/>
            <person name="Grigoriev I.V."/>
            <person name="Debuchy R."/>
            <person name="Gladieux P."/>
            <person name="Thoren M.H."/>
            <person name="Johannesson H."/>
        </authorList>
    </citation>
    <scope>NUCLEOTIDE SEQUENCE</scope>
    <source>
        <strain evidence="2">CBS 955.72</strain>
    </source>
</reference>
<evidence type="ECO:0000256" key="1">
    <source>
        <dbReference type="SAM" id="MobiDB-lite"/>
    </source>
</evidence>
<evidence type="ECO:0000313" key="3">
    <source>
        <dbReference type="Proteomes" id="UP001275084"/>
    </source>
</evidence>
<protein>
    <submittedName>
        <fullName evidence="2">Uncharacterized protein</fullName>
    </submittedName>
</protein>
<dbReference type="AlphaFoldDB" id="A0AAJ0HR44"/>
<keyword evidence="3" id="KW-1185">Reference proteome</keyword>
<organism evidence="2 3">
    <name type="scientific">Lasiosphaeria hispida</name>
    <dbReference type="NCBI Taxonomy" id="260671"/>
    <lineage>
        <taxon>Eukaryota</taxon>
        <taxon>Fungi</taxon>
        <taxon>Dikarya</taxon>
        <taxon>Ascomycota</taxon>
        <taxon>Pezizomycotina</taxon>
        <taxon>Sordariomycetes</taxon>
        <taxon>Sordariomycetidae</taxon>
        <taxon>Sordariales</taxon>
        <taxon>Lasiosphaeriaceae</taxon>
        <taxon>Lasiosphaeria</taxon>
    </lineage>
</organism>
<gene>
    <name evidence="2" type="ORF">B0T25DRAFT_577860</name>
</gene>
<name>A0AAJ0HR44_9PEZI</name>
<sequence>MTVPGVSTQGSEQNRGMINLIPFANVRIYNPEPREWFEQETSGNIPKPQQEFFGGGQIFTIGGVDTMQKGSYSAAFDTPDPLAQGLAIFDLTNLTWKHFYSANPGSYAPAPESQTYYNTNGRSPTTGFTSPALESLFAIEHFTTPTRNSHPEHSQQPRPSRRHRRQRRRRIRRRYQESYRSMRKPPTLAAMRWKWKQEEEQARKCKCKDL</sequence>
<proteinExistence type="predicted"/>